<evidence type="ECO:0000256" key="1">
    <source>
        <dbReference type="ARBA" id="ARBA00005187"/>
    </source>
</evidence>
<dbReference type="AlphaFoldDB" id="A0A4U2Y6K2"/>
<feature type="domain" description="Asparagine synthetase" evidence="5">
    <location>
        <begin position="219"/>
        <end position="561"/>
    </location>
</feature>
<dbReference type="SUPFAM" id="SSF52402">
    <property type="entry name" value="Adenine nucleotide alpha hydrolases-like"/>
    <property type="match status" value="1"/>
</dbReference>
<evidence type="ECO:0000313" key="6">
    <source>
        <dbReference type="EMBL" id="TKI54821.1"/>
    </source>
</evidence>
<accession>A0A4U2Y6K2</accession>
<name>A0A4U2Y6K2_9BACL</name>
<protein>
    <recommendedName>
        <fullName evidence="2">asparagine synthase (glutamine-hydrolyzing)</fullName>
        <ecNumber evidence="2">6.3.5.4</ecNumber>
    </recommendedName>
</protein>
<dbReference type="Pfam" id="PF00733">
    <property type="entry name" value="Asn_synthase"/>
    <property type="match status" value="1"/>
</dbReference>
<keyword evidence="3" id="KW-0028">Amino-acid biosynthesis</keyword>
<dbReference type="InterPro" id="IPR001962">
    <property type="entry name" value="Asn_synthase"/>
</dbReference>
<organism evidence="6 7">
    <name type="scientific">Brevibacillus antibioticus</name>
    <dbReference type="NCBI Taxonomy" id="2570228"/>
    <lineage>
        <taxon>Bacteria</taxon>
        <taxon>Bacillati</taxon>
        <taxon>Bacillota</taxon>
        <taxon>Bacilli</taxon>
        <taxon>Bacillales</taxon>
        <taxon>Paenibacillaceae</taxon>
        <taxon>Brevibacillus</taxon>
    </lineage>
</organism>
<dbReference type="Gene3D" id="3.40.50.620">
    <property type="entry name" value="HUPs"/>
    <property type="match status" value="2"/>
</dbReference>
<dbReference type="RefSeq" id="WP_137028232.1">
    <property type="nucleotide sequence ID" value="NZ_SZNK01000001.1"/>
</dbReference>
<dbReference type="InterPro" id="IPR014729">
    <property type="entry name" value="Rossmann-like_a/b/a_fold"/>
</dbReference>
<dbReference type="PANTHER" id="PTHR43284:SF1">
    <property type="entry name" value="ASPARAGINE SYNTHETASE"/>
    <property type="match status" value="1"/>
</dbReference>
<evidence type="ECO:0000256" key="2">
    <source>
        <dbReference type="ARBA" id="ARBA00012737"/>
    </source>
</evidence>
<comment type="pathway">
    <text evidence="1">Amino-acid biosynthesis; L-asparagine biosynthesis; L-asparagine from L-aspartate (L-Gln route): step 1/1.</text>
</comment>
<dbReference type="InterPro" id="IPR051786">
    <property type="entry name" value="ASN_synthetase/amidase"/>
</dbReference>
<keyword evidence="3" id="KW-0061">Asparagine biosynthesis</keyword>
<dbReference type="Gene3D" id="3.60.20.10">
    <property type="entry name" value="Glutamine Phosphoribosylpyrophosphate, subunit 1, domain 1"/>
    <property type="match status" value="1"/>
</dbReference>
<dbReference type="InterPro" id="IPR029055">
    <property type="entry name" value="Ntn_hydrolases_N"/>
</dbReference>
<comment type="caution">
    <text evidence="6">The sequence shown here is derived from an EMBL/GenBank/DDBJ whole genome shotgun (WGS) entry which is preliminary data.</text>
</comment>
<dbReference type="EC" id="6.3.5.4" evidence="2"/>
<dbReference type="Proteomes" id="UP000307841">
    <property type="component" value="Unassembled WGS sequence"/>
</dbReference>
<dbReference type="GO" id="GO:0004066">
    <property type="term" value="F:asparagine synthase (glutamine-hydrolyzing) activity"/>
    <property type="evidence" value="ECO:0007669"/>
    <property type="project" value="UniProtKB-EC"/>
</dbReference>
<dbReference type="EMBL" id="SZNK01000001">
    <property type="protein sequence ID" value="TKI54821.1"/>
    <property type="molecule type" value="Genomic_DNA"/>
</dbReference>
<evidence type="ECO:0000259" key="5">
    <source>
        <dbReference type="Pfam" id="PF00733"/>
    </source>
</evidence>
<dbReference type="PANTHER" id="PTHR43284">
    <property type="entry name" value="ASPARAGINE SYNTHETASE (GLUTAMINE-HYDROLYZING)"/>
    <property type="match status" value="1"/>
</dbReference>
<comment type="catalytic activity">
    <reaction evidence="4">
        <text>L-aspartate + L-glutamine + ATP + H2O = L-asparagine + L-glutamate + AMP + diphosphate + H(+)</text>
        <dbReference type="Rhea" id="RHEA:12228"/>
        <dbReference type="ChEBI" id="CHEBI:15377"/>
        <dbReference type="ChEBI" id="CHEBI:15378"/>
        <dbReference type="ChEBI" id="CHEBI:29985"/>
        <dbReference type="ChEBI" id="CHEBI:29991"/>
        <dbReference type="ChEBI" id="CHEBI:30616"/>
        <dbReference type="ChEBI" id="CHEBI:33019"/>
        <dbReference type="ChEBI" id="CHEBI:58048"/>
        <dbReference type="ChEBI" id="CHEBI:58359"/>
        <dbReference type="ChEBI" id="CHEBI:456215"/>
        <dbReference type="EC" id="6.3.5.4"/>
    </reaction>
</comment>
<dbReference type="OrthoDB" id="9763290at2"/>
<evidence type="ECO:0000256" key="3">
    <source>
        <dbReference type="ARBA" id="ARBA00022888"/>
    </source>
</evidence>
<sequence>MHNLHDFYGEVGDTQSLINTDFTSKLLLWGKSCFLSSKKNEVLESDTRFTIAVRGAGLKASHVLKLINMEGINGLKKVDGNCSVVVIDRNKQTIVMYRGPVGRYPLYWRQRDNMISWSTDINHLEKETLDALYFYRYFIGMGLVDCWEETPYKGIHRVPRGQAIIFNKFARPEVLFNDQLNPKTGMENIGETEVFEQYLNLLQNSLIKHRGQSALFECSGGLDSSSLLIANKQLNHTGDSSITYRWSALKGLDESNQAQMISQQADIPWNIVEADELLPMSHIHTFAEEHFPDEPSLDLFFYPWRVPIFQMAKRLGHKNIISGHGADHLLQGNYCFIADLLKQMKIKTAWQHALSASDAAFASGLKAFWFLKSYGLFPLLHLSQKPPLISNWDPAIHNRFITPSFMVDFGEVKTIMRDMENDIKKIKLNTEYATQLSRTMSTITQISDSEALGRNFGIELNFPYIDRPLIEFILGLPYSYTIQGSEAKVITKRIFKKYFPKDFVRVQGDYYRLTFLALQKYWTDIMNLIVNSPLCEAGIISRERTIDFLEKWRAGKEVDSTSTIIALISACFWISKSKMSF</sequence>
<keyword evidence="7" id="KW-1185">Reference proteome</keyword>
<gene>
    <name evidence="6" type="ORF">E8L90_04840</name>
</gene>
<evidence type="ECO:0000256" key="4">
    <source>
        <dbReference type="ARBA" id="ARBA00048741"/>
    </source>
</evidence>
<dbReference type="SUPFAM" id="SSF56235">
    <property type="entry name" value="N-terminal nucleophile aminohydrolases (Ntn hydrolases)"/>
    <property type="match status" value="1"/>
</dbReference>
<proteinExistence type="predicted"/>
<dbReference type="GO" id="GO:0006529">
    <property type="term" value="P:asparagine biosynthetic process"/>
    <property type="evidence" value="ECO:0007669"/>
    <property type="project" value="UniProtKB-KW"/>
</dbReference>
<reference evidence="6 7" key="1">
    <citation type="submission" date="2019-04" db="EMBL/GenBank/DDBJ databases">
        <title>Whole genome sequencing of Brevibacillus sp. TGS2-1.</title>
        <authorList>
            <person name="Choi A."/>
        </authorList>
    </citation>
    <scope>NUCLEOTIDE SEQUENCE [LARGE SCALE GENOMIC DNA]</scope>
    <source>
        <strain evidence="6 7">TGS2-1</strain>
    </source>
</reference>
<evidence type="ECO:0000313" key="7">
    <source>
        <dbReference type="Proteomes" id="UP000307841"/>
    </source>
</evidence>